<dbReference type="AlphaFoldDB" id="A0A1J5IGA3"/>
<evidence type="ECO:0000313" key="10">
    <source>
        <dbReference type="EMBL" id="OIP96100.1"/>
    </source>
</evidence>
<evidence type="ECO:0000313" key="11">
    <source>
        <dbReference type="Proteomes" id="UP000183245"/>
    </source>
</evidence>
<dbReference type="SUPFAM" id="SSF81891">
    <property type="entry name" value="Poly A polymerase C-terminal region-like"/>
    <property type="match status" value="1"/>
</dbReference>
<keyword evidence="6" id="KW-0547">Nucleotide-binding</keyword>
<gene>
    <name evidence="10" type="ORF">AUK40_05305</name>
</gene>
<dbReference type="GO" id="GO:0000166">
    <property type="term" value="F:nucleotide binding"/>
    <property type="evidence" value="ECO:0007669"/>
    <property type="project" value="UniProtKB-KW"/>
</dbReference>
<dbReference type="GO" id="GO:0016779">
    <property type="term" value="F:nucleotidyltransferase activity"/>
    <property type="evidence" value="ECO:0007669"/>
    <property type="project" value="UniProtKB-KW"/>
</dbReference>
<accession>A0A1J5IGA3</accession>
<dbReference type="EMBL" id="MNZT01000094">
    <property type="protein sequence ID" value="OIP96100.1"/>
    <property type="molecule type" value="Genomic_DNA"/>
</dbReference>
<dbReference type="Gene3D" id="3.30.460.10">
    <property type="entry name" value="Beta Polymerase, domain 2"/>
    <property type="match status" value="1"/>
</dbReference>
<comment type="cofactor">
    <cofactor evidence="1">
        <name>Mg(2+)</name>
        <dbReference type="ChEBI" id="CHEBI:18420"/>
    </cofactor>
</comment>
<dbReference type="InterPro" id="IPR003607">
    <property type="entry name" value="HD/PDEase_dom"/>
</dbReference>
<dbReference type="CDD" id="cd05398">
    <property type="entry name" value="NT_ClassII-CCAase"/>
    <property type="match status" value="1"/>
</dbReference>
<name>A0A1J5IGA3_9BACT</name>
<dbReference type="SUPFAM" id="SSF81301">
    <property type="entry name" value="Nucleotidyltransferase"/>
    <property type="match status" value="1"/>
</dbReference>
<dbReference type="InterPro" id="IPR002646">
    <property type="entry name" value="PolA_pol_head_dom"/>
</dbReference>
<dbReference type="Pfam" id="PF01966">
    <property type="entry name" value="HD"/>
    <property type="match status" value="1"/>
</dbReference>
<dbReference type="Pfam" id="PF12627">
    <property type="entry name" value="PolyA_pol_RNAbd"/>
    <property type="match status" value="1"/>
</dbReference>
<dbReference type="InterPro" id="IPR032828">
    <property type="entry name" value="PolyA_RNA-bd"/>
</dbReference>
<feature type="domain" description="HD" evidence="9">
    <location>
        <begin position="255"/>
        <end position="384"/>
    </location>
</feature>
<dbReference type="Proteomes" id="UP000183245">
    <property type="component" value="Unassembled WGS sequence"/>
</dbReference>
<keyword evidence="5" id="KW-0479">Metal-binding</keyword>
<proteinExistence type="inferred from homology"/>
<keyword evidence="4" id="KW-0548">Nucleotidyltransferase</keyword>
<dbReference type="STRING" id="1817892.AUK40_05305"/>
<dbReference type="GO" id="GO:0008033">
    <property type="term" value="P:tRNA processing"/>
    <property type="evidence" value="ECO:0007669"/>
    <property type="project" value="UniProtKB-KW"/>
</dbReference>
<dbReference type="CDD" id="cd00077">
    <property type="entry name" value="HDc"/>
    <property type="match status" value="1"/>
</dbReference>
<evidence type="ECO:0000256" key="4">
    <source>
        <dbReference type="ARBA" id="ARBA00022695"/>
    </source>
</evidence>
<dbReference type="Pfam" id="PF01743">
    <property type="entry name" value="PolyA_pol"/>
    <property type="match status" value="1"/>
</dbReference>
<dbReference type="InterPro" id="IPR043519">
    <property type="entry name" value="NT_sf"/>
</dbReference>
<evidence type="ECO:0000256" key="3">
    <source>
        <dbReference type="ARBA" id="ARBA00022694"/>
    </source>
</evidence>
<dbReference type="Gene3D" id="1.10.3090.10">
    <property type="entry name" value="cca-adding enzyme, domain 2"/>
    <property type="match status" value="1"/>
</dbReference>
<keyword evidence="3" id="KW-0819">tRNA processing</keyword>
<dbReference type="PANTHER" id="PTHR46173">
    <property type="entry name" value="CCA TRNA NUCLEOTIDYLTRANSFERASE 1, MITOCHONDRIAL"/>
    <property type="match status" value="1"/>
</dbReference>
<dbReference type="InterPro" id="IPR006674">
    <property type="entry name" value="HD_domain"/>
</dbReference>
<dbReference type="PROSITE" id="PS51831">
    <property type="entry name" value="HD"/>
    <property type="match status" value="1"/>
</dbReference>
<keyword evidence="2 8" id="KW-0808">Transferase</keyword>
<comment type="caution">
    <text evidence="10">The sequence shown here is derived from an EMBL/GenBank/DDBJ whole genome shotgun (WGS) entry which is preliminary data.</text>
</comment>
<evidence type="ECO:0000259" key="9">
    <source>
        <dbReference type="PROSITE" id="PS51831"/>
    </source>
</evidence>
<evidence type="ECO:0000256" key="1">
    <source>
        <dbReference type="ARBA" id="ARBA00001946"/>
    </source>
</evidence>
<dbReference type="PANTHER" id="PTHR46173:SF1">
    <property type="entry name" value="CCA TRNA NUCLEOTIDYLTRANSFERASE 1, MITOCHONDRIAL"/>
    <property type="match status" value="1"/>
</dbReference>
<evidence type="ECO:0000256" key="7">
    <source>
        <dbReference type="ARBA" id="ARBA00022842"/>
    </source>
</evidence>
<dbReference type="InterPro" id="IPR050264">
    <property type="entry name" value="Bact_CCA-adding_enz_type3_sf"/>
</dbReference>
<keyword evidence="7" id="KW-0460">Magnesium</keyword>
<evidence type="ECO:0000256" key="5">
    <source>
        <dbReference type="ARBA" id="ARBA00022723"/>
    </source>
</evidence>
<evidence type="ECO:0000256" key="2">
    <source>
        <dbReference type="ARBA" id="ARBA00022679"/>
    </source>
</evidence>
<evidence type="ECO:0000256" key="6">
    <source>
        <dbReference type="ARBA" id="ARBA00022741"/>
    </source>
</evidence>
<dbReference type="GO" id="GO:0000049">
    <property type="term" value="F:tRNA binding"/>
    <property type="evidence" value="ECO:0007669"/>
    <property type="project" value="TreeGrafter"/>
</dbReference>
<protein>
    <recommendedName>
        <fullName evidence="9">HD domain-containing protein</fullName>
    </recommendedName>
</protein>
<evidence type="ECO:0000256" key="8">
    <source>
        <dbReference type="RuleBase" id="RU003953"/>
    </source>
</evidence>
<dbReference type="GO" id="GO:0046872">
    <property type="term" value="F:metal ion binding"/>
    <property type="evidence" value="ECO:0007669"/>
    <property type="project" value="UniProtKB-KW"/>
</dbReference>
<keyword evidence="8" id="KW-0694">RNA-binding</keyword>
<reference evidence="10 11" key="1">
    <citation type="journal article" date="2016" name="Environ. Microbiol.">
        <title>Genomic resolution of a cold subsurface aquifer community provides metabolic insights for novel microbes adapted to high CO concentrations.</title>
        <authorList>
            <person name="Probst A.J."/>
            <person name="Castelle C.J."/>
            <person name="Singh A."/>
            <person name="Brown C.T."/>
            <person name="Anantharaman K."/>
            <person name="Sharon I."/>
            <person name="Hug L.A."/>
            <person name="Burstein D."/>
            <person name="Emerson J.B."/>
            <person name="Thomas B.C."/>
            <person name="Banfield J.F."/>
        </authorList>
    </citation>
    <scope>NUCLEOTIDE SEQUENCE [LARGE SCALE GENOMIC DNA]</scope>
    <source>
        <strain evidence="10">CG2_30_54_11</strain>
    </source>
</reference>
<comment type="similarity">
    <text evidence="8">Belongs to the tRNA nucleotidyltransferase/poly(A) polymerase family.</text>
</comment>
<sequence length="457" mass="52870">METTSIKIVEVLQKAGYEAYWAGGCVRDLLMGKKPHDYDIATSALPEQIEEIIKSTHILKGKTIPIGKKFGVIMAIVGGHHFEIASFRSDSDLSDGRRPDAVFFTNAKEDAKRRDFTINGMFYDPITHAVIDYVGGEDDLKRQVIRFIGDPEQRIREDYLRIIRGVRFKFTFGFTYETRTEQAIREHAHLIRKTSTERIKDEISKMWKAVRSHHLSCDLVIQELEHAGLLKEILPEIEVMKSTPQPPQFHAEGDVYIHTLRCLKALHHQTPERVIWGVLLHDVGKPAVIHRDGDLISFHGHEKAGVEIAMGILKRLHFRKVDREHILWLIEHHMMLYNFEKMKKSTRRRWFMHPWFADLLQVMYADSVGTSPVNMDEYNRLEALYEQERDEKLLEPMKPLLSGDDVMHAFGLKPGAEVGELIRLAHDAQIEGTVQDREQALEYLRKVARVRGRLAFK</sequence>
<organism evidence="10 11">
    <name type="scientific">Candidatus Wirthbacteria bacterium CG2_30_54_11</name>
    <dbReference type="NCBI Taxonomy" id="1817892"/>
    <lineage>
        <taxon>Bacteria</taxon>
        <taxon>Candidatus Wirthbacteria</taxon>
    </lineage>
</organism>